<evidence type="ECO:0000256" key="3">
    <source>
        <dbReference type="ARBA" id="ARBA00007630"/>
    </source>
</evidence>
<evidence type="ECO:0000259" key="16">
    <source>
        <dbReference type="Pfam" id="PF01746"/>
    </source>
</evidence>
<evidence type="ECO:0000256" key="14">
    <source>
        <dbReference type="ARBA" id="ARBA00047783"/>
    </source>
</evidence>
<keyword evidence="7" id="KW-0963">Cytoplasm</keyword>
<evidence type="ECO:0000256" key="4">
    <source>
        <dbReference type="ARBA" id="ARBA00011738"/>
    </source>
</evidence>
<dbReference type="InterPro" id="IPR016009">
    <property type="entry name" value="tRNA_MeTrfase_TRMD/TRM10"/>
</dbReference>
<organism evidence="17 18">
    <name type="scientific">Candidatus Taylorbacteria bacterium RIFCSPHIGHO2_12_FULL_45_16</name>
    <dbReference type="NCBI Taxonomy" id="1802315"/>
    <lineage>
        <taxon>Bacteria</taxon>
        <taxon>Candidatus Tayloriibacteriota</taxon>
    </lineage>
</organism>
<evidence type="ECO:0000256" key="9">
    <source>
        <dbReference type="ARBA" id="ARBA00022679"/>
    </source>
</evidence>
<evidence type="ECO:0000256" key="1">
    <source>
        <dbReference type="ARBA" id="ARBA00002634"/>
    </source>
</evidence>
<name>A0A1G2MZJ3_9BACT</name>
<keyword evidence="11" id="KW-0819">tRNA processing</keyword>
<reference evidence="17 18" key="1">
    <citation type="journal article" date="2016" name="Nat. Commun.">
        <title>Thousands of microbial genomes shed light on interconnected biogeochemical processes in an aquifer system.</title>
        <authorList>
            <person name="Anantharaman K."/>
            <person name="Brown C.T."/>
            <person name="Hug L.A."/>
            <person name="Sharon I."/>
            <person name="Castelle C.J."/>
            <person name="Probst A.J."/>
            <person name="Thomas B.C."/>
            <person name="Singh A."/>
            <person name="Wilkins M.J."/>
            <person name="Karaoz U."/>
            <person name="Brodie E.L."/>
            <person name="Williams K.H."/>
            <person name="Hubbard S.S."/>
            <person name="Banfield J.F."/>
        </authorList>
    </citation>
    <scope>NUCLEOTIDE SEQUENCE [LARGE SCALE GENOMIC DNA]</scope>
</reference>
<evidence type="ECO:0000313" key="17">
    <source>
        <dbReference type="EMBL" id="OHA29270.1"/>
    </source>
</evidence>
<dbReference type="EC" id="2.1.1.228" evidence="5"/>
<evidence type="ECO:0000256" key="6">
    <source>
        <dbReference type="ARBA" id="ARBA00014679"/>
    </source>
</evidence>
<dbReference type="InterPro" id="IPR023148">
    <property type="entry name" value="tRNA_m1G_MeTrfase_C_sf"/>
</dbReference>
<dbReference type="InterPro" id="IPR002649">
    <property type="entry name" value="tRNA_m1G_MeTrfase_TrmD"/>
</dbReference>
<feature type="domain" description="tRNA methyltransferase TRMD/TRM10-type" evidence="16">
    <location>
        <begin position="143"/>
        <end position="278"/>
    </location>
</feature>
<dbReference type="Gene3D" id="1.10.1270.20">
    <property type="entry name" value="tRNA(m1g37)methyltransferase, domain 2"/>
    <property type="match status" value="1"/>
</dbReference>
<gene>
    <name evidence="17" type="ORF">A3F51_01495</name>
</gene>
<evidence type="ECO:0000256" key="13">
    <source>
        <dbReference type="ARBA" id="ARBA00033392"/>
    </source>
</evidence>
<dbReference type="SUPFAM" id="SSF75217">
    <property type="entry name" value="alpha/beta knot"/>
    <property type="match status" value="2"/>
</dbReference>
<dbReference type="PANTHER" id="PTHR46417">
    <property type="entry name" value="TRNA (GUANINE-N(1)-)-METHYLTRANSFERASE"/>
    <property type="match status" value="1"/>
</dbReference>
<dbReference type="Proteomes" id="UP000178089">
    <property type="component" value="Unassembled WGS sequence"/>
</dbReference>
<keyword evidence="9" id="KW-0808">Transferase</keyword>
<sequence>MLTYHLITLFPESTESYLNASILKRAEKKGLIAIKYYNPRDFTISAKKGAKQTYAERRVDDRPYGGGPGMVIEAMPVIKAIEAALLRSSLSTLLKLQRTSRSELRRAGKIRNTKSEIFSNLRSVESNGRNKSENLNKKSKKTVSKIKIIFFSPSGKQFTNVMAESFKKYTDIVFICGRYEGIDARVKKAFPMIDISVGPYVLTGGELPAMIMIDTITRRIPGVLGDNTSIEEGRIASPDVYTRPAIIEYRKKKYRVPKVLLGGHHAKMEEWKMAKKHRK</sequence>
<dbReference type="AlphaFoldDB" id="A0A1G2MZJ3"/>
<comment type="subcellular location">
    <subcellularLocation>
        <location evidence="2">Cytoplasm</location>
    </subcellularLocation>
</comment>
<comment type="similarity">
    <text evidence="3">Belongs to the RNA methyltransferase TrmD family.</text>
</comment>
<feature type="binding site" evidence="15">
    <location>
        <position position="177"/>
    </location>
    <ligand>
        <name>S-adenosyl-L-methionine</name>
        <dbReference type="ChEBI" id="CHEBI:59789"/>
    </ligand>
</feature>
<comment type="subunit">
    <text evidence="4">Homodimer.</text>
</comment>
<keyword evidence="10 15" id="KW-0949">S-adenosyl-L-methionine</keyword>
<evidence type="ECO:0000256" key="12">
    <source>
        <dbReference type="ARBA" id="ARBA00029736"/>
    </source>
</evidence>
<dbReference type="GO" id="GO:0005829">
    <property type="term" value="C:cytosol"/>
    <property type="evidence" value="ECO:0007669"/>
    <property type="project" value="TreeGrafter"/>
</dbReference>
<evidence type="ECO:0000256" key="2">
    <source>
        <dbReference type="ARBA" id="ARBA00004496"/>
    </source>
</evidence>
<keyword evidence="8" id="KW-0489">Methyltransferase</keyword>
<evidence type="ECO:0000256" key="5">
    <source>
        <dbReference type="ARBA" id="ARBA00012807"/>
    </source>
</evidence>
<proteinExistence type="inferred from homology"/>
<dbReference type="EMBL" id="MHRT01000005">
    <property type="protein sequence ID" value="OHA29270.1"/>
    <property type="molecule type" value="Genomic_DNA"/>
</dbReference>
<dbReference type="Gene3D" id="3.40.1280.10">
    <property type="match status" value="2"/>
</dbReference>
<evidence type="ECO:0000256" key="8">
    <source>
        <dbReference type="ARBA" id="ARBA00022603"/>
    </source>
</evidence>
<evidence type="ECO:0000256" key="10">
    <source>
        <dbReference type="ARBA" id="ARBA00022691"/>
    </source>
</evidence>
<dbReference type="Pfam" id="PF01746">
    <property type="entry name" value="tRNA_m1G_MT"/>
    <property type="match status" value="2"/>
</dbReference>
<dbReference type="GO" id="GO:0002939">
    <property type="term" value="P:tRNA N1-guanine methylation"/>
    <property type="evidence" value="ECO:0007669"/>
    <property type="project" value="TreeGrafter"/>
</dbReference>
<feature type="domain" description="tRNA methyltransferase TRMD/TRM10-type" evidence="16">
    <location>
        <begin position="4"/>
        <end position="87"/>
    </location>
</feature>
<comment type="catalytic activity">
    <reaction evidence="14">
        <text>guanosine(37) in tRNA + S-adenosyl-L-methionine = N(1)-methylguanosine(37) in tRNA + S-adenosyl-L-homocysteine + H(+)</text>
        <dbReference type="Rhea" id="RHEA:36899"/>
        <dbReference type="Rhea" id="RHEA-COMP:10145"/>
        <dbReference type="Rhea" id="RHEA-COMP:10147"/>
        <dbReference type="ChEBI" id="CHEBI:15378"/>
        <dbReference type="ChEBI" id="CHEBI:57856"/>
        <dbReference type="ChEBI" id="CHEBI:59789"/>
        <dbReference type="ChEBI" id="CHEBI:73542"/>
        <dbReference type="ChEBI" id="CHEBI:74269"/>
        <dbReference type="EC" id="2.1.1.228"/>
    </reaction>
</comment>
<evidence type="ECO:0000256" key="7">
    <source>
        <dbReference type="ARBA" id="ARBA00022490"/>
    </source>
</evidence>
<dbReference type="STRING" id="1802315.A3F51_01495"/>
<dbReference type="GO" id="GO:0052906">
    <property type="term" value="F:tRNA (guanine(37)-N1)-methyltransferase activity"/>
    <property type="evidence" value="ECO:0007669"/>
    <property type="project" value="UniProtKB-EC"/>
</dbReference>
<dbReference type="InterPro" id="IPR029026">
    <property type="entry name" value="tRNA_m1G_MTases_N"/>
</dbReference>
<comment type="function">
    <text evidence="1">Specifically methylates guanosine-37 in various tRNAs.</text>
</comment>
<accession>A0A1G2MZJ3</accession>
<evidence type="ECO:0000313" key="18">
    <source>
        <dbReference type="Proteomes" id="UP000178089"/>
    </source>
</evidence>
<evidence type="ECO:0000256" key="15">
    <source>
        <dbReference type="PIRSR" id="PIRSR000386-1"/>
    </source>
</evidence>
<protein>
    <recommendedName>
        <fullName evidence="6">tRNA (guanine-N(1)-)-methyltransferase</fullName>
        <ecNumber evidence="5">2.1.1.228</ecNumber>
    </recommendedName>
    <alternativeName>
        <fullName evidence="12">M1G-methyltransferase</fullName>
    </alternativeName>
    <alternativeName>
        <fullName evidence="13">tRNA [GM37] methyltransferase</fullName>
    </alternativeName>
</protein>
<dbReference type="InterPro" id="IPR029028">
    <property type="entry name" value="Alpha/beta_knot_MTases"/>
</dbReference>
<dbReference type="PANTHER" id="PTHR46417:SF1">
    <property type="entry name" value="TRNA (GUANINE-N(1)-)-METHYLTRANSFERASE"/>
    <property type="match status" value="1"/>
</dbReference>
<dbReference type="PIRSF" id="PIRSF000386">
    <property type="entry name" value="tRNA_mtase"/>
    <property type="match status" value="1"/>
</dbReference>
<comment type="caution">
    <text evidence="17">The sequence shown here is derived from an EMBL/GenBank/DDBJ whole genome shotgun (WGS) entry which is preliminary data.</text>
</comment>
<evidence type="ECO:0000256" key="11">
    <source>
        <dbReference type="ARBA" id="ARBA00022694"/>
    </source>
</evidence>